<accession>A0ABS7ICT7</accession>
<evidence type="ECO:0000256" key="2">
    <source>
        <dbReference type="SAM" id="MobiDB-lite"/>
    </source>
</evidence>
<sequence>MNDRTEVGSTRPYWWIDGPPRDQENRSLPQSVDVAIVGAGYAGLSAAITLARAGRSVAAIDKGVPGEGASTRNGGITSGNIRLSHRQLTRRFGRERADALQLEAKAAREDLYRFIADENIDCDFRLAGRFAGALSQSQYDELAREAEHLRRNLGIEAYAVPLAETRTHVGTDFYHGGSVRMDVGGIHPAKLHAGMLRLAEAAGAVVVGGTAITGVSGSEGAFTVATDKGSIAARQVIIATNGYLDGLEPWLQRRIVPVRSRIIVTEPLPPGMMDRLLPTRMMVSDKRRLTYYYRSTPDGQRLLFGGRDGTFEGDPVWPTEHLQQEMVGIFPELRDVGLSHSWFGYVAMNRDMLPRVFQRHGVHYATGCCGSGIVWLRWAGQKVAEKILGAPSRSALDFRPPRSIPLFKGKAWFMPAVFTIMKIQDRISMADGVAGRGGRRLTP</sequence>
<reference evidence="4 5" key="1">
    <citation type="submission" date="2020-04" db="EMBL/GenBank/DDBJ databases">
        <title>Global-level population genomics: horizontal gene transfer, symbiosis and evolution in Rhizobia.</title>
        <authorList>
            <person name="Gai Y."/>
        </authorList>
    </citation>
    <scope>NUCLEOTIDE SEQUENCE [LARGE SCALE GENOMIC DNA]</scope>
    <source>
        <strain evidence="4 5">BLR33</strain>
    </source>
</reference>
<evidence type="ECO:0000259" key="3">
    <source>
        <dbReference type="Pfam" id="PF01266"/>
    </source>
</evidence>
<feature type="domain" description="FAD dependent oxidoreductase" evidence="3">
    <location>
        <begin position="33"/>
        <end position="385"/>
    </location>
</feature>
<keyword evidence="5" id="KW-1185">Reference proteome</keyword>
<dbReference type="EMBL" id="JABDYF010000001">
    <property type="protein sequence ID" value="MBX5088322.1"/>
    <property type="molecule type" value="Genomic_DNA"/>
</dbReference>
<protein>
    <submittedName>
        <fullName evidence="4">FAD-binding oxidoreductase</fullName>
    </submittedName>
</protein>
<feature type="region of interest" description="Disordered" evidence="2">
    <location>
        <begin position="1"/>
        <end position="26"/>
    </location>
</feature>
<evidence type="ECO:0000313" key="4">
    <source>
        <dbReference type="EMBL" id="MBX5088322.1"/>
    </source>
</evidence>
<dbReference type="InterPro" id="IPR006076">
    <property type="entry name" value="FAD-dep_OxRdtase"/>
</dbReference>
<proteinExistence type="predicted"/>
<keyword evidence="1" id="KW-0560">Oxidoreductase</keyword>
<gene>
    <name evidence="4" type="ORF">HJB60_03915</name>
</gene>
<organism evidence="4 5">
    <name type="scientific">Rhizobium lentis</name>
    <dbReference type="NCBI Taxonomy" id="1138194"/>
    <lineage>
        <taxon>Bacteria</taxon>
        <taxon>Pseudomonadati</taxon>
        <taxon>Pseudomonadota</taxon>
        <taxon>Alphaproteobacteria</taxon>
        <taxon>Hyphomicrobiales</taxon>
        <taxon>Rhizobiaceae</taxon>
        <taxon>Rhizobium/Agrobacterium group</taxon>
        <taxon>Rhizobium</taxon>
    </lineage>
</organism>
<comment type="caution">
    <text evidence="4">The sequence shown here is derived from an EMBL/GenBank/DDBJ whole genome shotgun (WGS) entry which is preliminary data.</text>
</comment>
<dbReference type="RefSeq" id="WP_221118488.1">
    <property type="nucleotide sequence ID" value="NZ_JABDYF010000001.1"/>
</dbReference>
<dbReference type="Pfam" id="PF01266">
    <property type="entry name" value="DAO"/>
    <property type="match status" value="1"/>
</dbReference>
<evidence type="ECO:0000313" key="5">
    <source>
        <dbReference type="Proteomes" id="UP000770629"/>
    </source>
</evidence>
<dbReference type="InterPro" id="IPR036188">
    <property type="entry name" value="FAD/NAD-bd_sf"/>
</dbReference>
<evidence type="ECO:0000256" key="1">
    <source>
        <dbReference type="ARBA" id="ARBA00023002"/>
    </source>
</evidence>
<dbReference type="Proteomes" id="UP000770629">
    <property type="component" value="Unassembled WGS sequence"/>
</dbReference>
<dbReference type="PANTHER" id="PTHR13847">
    <property type="entry name" value="SARCOSINE DEHYDROGENASE-RELATED"/>
    <property type="match status" value="1"/>
</dbReference>
<dbReference type="Gene3D" id="3.50.50.60">
    <property type="entry name" value="FAD/NAD(P)-binding domain"/>
    <property type="match status" value="1"/>
</dbReference>
<dbReference type="PANTHER" id="PTHR13847:SF281">
    <property type="entry name" value="FAD DEPENDENT OXIDOREDUCTASE DOMAIN-CONTAINING PROTEIN"/>
    <property type="match status" value="1"/>
</dbReference>
<dbReference type="SUPFAM" id="SSF51905">
    <property type="entry name" value="FAD/NAD(P)-binding domain"/>
    <property type="match status" value="1"/>
</dbReference>
<dbReference type="Gene3D" id="3.30.9.10">
    <property type="entry name" value="D-Amino Acid Oxidase, subunit A, domain 2"/>
    <property type="match status" value="1"/>
</dbReference>
<name>A0ABS7ICT7_9HYPH</name>